<feature type="region of interest" description="Disordered" evidence="1">
    <location>
        <begin position="1"/>
        <end position="62"/>
    </location>
</feature>
<evidence type="ECO:0008006" key="5">
    <source>
        <dbReference type="Google" id="ProtNLM"/>
    </source>
</evidence>
<feature type="compositionally biased region" description="Low complexity" evidence="1">
    <location>
        <begin position="27"/>
        <end position="38"/>
    </location>
</feature>
<feature type="compositionally biased region" description="Gly residues" evidence="1">
    <location>
        <begin position="53"/>
        <end position="62"/>
    </location>
</feature>
<dbReference type="InterPro" id="IPR025445">
    <property type="entry name" value="DUF4191"/>
</dbReference>
<proteinExistence type="predicted"/>
<dbReference type="Pfam" id="PF13829">
    <property type="entry name" value="DUF4191"/>
    <property type="match status" value="1"/>
</dbReference>
<keyword evidence="4" id="KW-1185">Reference proteome</keyword>
<gene>
    <name evidence="3" type="ORF">Ga0074812_13553</name>
</gene>
<dbReference type="AlphaFoldDB" id="A0A0S4QY99"/>
<feature type="transmembrane region" description="Helical" evidence="2">
    <location>
        <begin position="111"/>
        <end position="128"/>
    </location>
</feature>
<feature type="compositionally biased region" description="Gly residues" evidence="1">
    <location>
        <begin position="9"/>
        <end position="26"/>
    </location>
</feature>
<accession>A0A0S4QY99</accession>
<evidence type="ECO:0000256" key="2">
    <source>
        <dbReference type="SAM" id="Phobius"/>
    </source>
</evidence>
<evidence type="ECO:0000313" key="4">
    <source>
        <dbReference type="Proteomes" id="UP000198802"/>
    </source>
</evidence>
<keyword evidence="2" id="KW-1133">Transmembrane helix</keyword>
<keyword evidence="2" id="KW-0472">Membrane</keyword>
<dbReference type="EMBL" id="FAOZ01000035">
    <property type="protein sequence ID" value="CUU60111.1"/>
    <property type="molecule type" value="Genomic_DNA"/>
</dbReference>
<dbReference type="Proteomes" id="UP000198802">
    <property type="component" value="Unassembled WGS sequence"/>
</dbReference>
<organism evidence="3 4">
    <name type="scientific">Parafrankia irregularis</name>
    <dbReference type="NCBI Taxonomy" id="795642"/>
    <lineage>
        <taxon>Bacteria</taxon>
        <taxon>Bacillati</taxon>
        <taxon>Actinomycetota</taxon>
        <taxon>Actinomycetes</taxon>
        <taxon>Frankiales</taxon>
        <taxon>Frankiaceae</taxon>
        <taxon>Parafrankia</taxon>
    </lineage>
</organism>
<evidence type="ECO:0000256" key="1">
    <source>
        <dbReference type="SAM" id="MobiDB-lite"/>
    </source>
</evidence>
<sequence length="279" mass="29365">MAGRSDGAGRNGGAARNGGAGNGGAKAGAKAGSKAGSGKTDQPEKAGRASGPASGGDAAGAGAPGRLAQIRMVYKITRQRDPQVLWLSLLGLAVPVVIGVLLGVFVGPLYVWLPIAILLGIVVALNVFSRRVQKTAYAEMEGKPGAAAGVVERMRGDWRLTPAVGVNRHQDVVHRVVCRAGVVLIAEGRGRGPRELLAAEKRRIRKIVGEAPMVDYIVGNGEGEIPLPKLQSTLMRLRRELRKRDVDALERRLRAVSSPVLPIPKGPIPRNIPRGGRPR</sequence>
<evidence type="ECO:0000313" key="3">
    <source>
        <dbReference type="EMBL" id="CUU60111.1"/>
    </source>
</evidence>
<protein>
    <recommendedName>
        <fullName evidence="5">DUF4191 domain-containing protein</fullName>
    </recommendedName>
</protein>
<reference evidence="4" key="1">
    <citation type="submission" date="2015-11" db="EMBL/GenBank/DDBJ databases">
        <authorList>
            <person name="Varghese N."/>
        </authorList>
    </citation>
    <scope>NUCLEOTIDE SEQUENCE [LARGE SCALE GENOMIC DNA]</scope>
    <source>
        <strain evidence="4">DSM 45899</strain>
    </source>
</reference>
<feature type="transmembrane region" description="Helical" evidence="2">
    <location>
        <begin position="84"/>
        <end position="105"/>
    </location>
</feature>
<name>A0A0S4QY99_9ACTN</name>
<keyword evidence="2" id="KW-0812">Transmembrane</keyword>